<keyword evidence="2" id="KW-1185">Reference proteome</keyword>
<accession>C8NLL0</accession>
<dbReference type="STRING" id="196164.gene:10741242"/>
<organism evidence="1 2">
    <name type="scientific">Corynebacterium efficiens (strain DSM 44549 / YS-314 / AJ 12310 / JCM 11189 / NBRC 100395)</name>
    <dbReference type="NCBI Taxonomy" id="196164"/>
    <lineage>
        <taxon>Bacteria</taxon>
        <taxon>Bacillati</taxon>
        <taxon>Actinomycetota</taxon>
        <taxon>Actinomycetes</taxon>
        <taxon>Mycobacteriales</taxon>
        <taxon>Corynebacteriaceae</taxon>
        <taxon>Corynebacterium</taxon>
    </lineage>
</organism>
<reference evidence="1 2" key="1">
    <citation type="journal article" date="2003" name="Genome Res.">
        <title>Comparative complete genome sequence analysis of the amino acid replacements responsible for the thermostability of Corynebacterium efficiens.</title>
        <authorList>
            <person name="Nishio Y."/>
            <person name="Nakamura Y."/>
            <person name="Kawarabayasi Y."/>
            <person name="Usuda Y."/>
            <person name="Kimura E."/>
            <person name="Sugimoto S."/>
            <person name="Matsui K."/>
            <person name="Yamagishi A."/>
            <person name="Kikuchi H."/>
            <person name="Ikeo K."/>
            <person name="Gojobori T."/>
        </authorList>
    </citation>
    <scope>NUCLEOTIDE SEQUENCE [LARGE SCALE GENOMIC DNA]</scope>
    <source>
        <strain evidence="2">DSM 44549 / YS-314 / AJ 12310 / JCM 11189 / NBRC 100395</strain>
    </source>
</reference>
<evidence type="ECO:0000313" key="2">
    <source>
        <dbReference type="Proteomes" id="UP000001409"/>
    </source>
</evidence>
<dbReference type="HOGENOM" id="CLU_115312_0_0_11"/>
<evidence type="ECO:0008006" key="3">
    <source>
        <dbReference type="Google" id="ProtNLM"/>
    </source>
</evidence>
<dbReference type="OrthoDB" id="4412746at2"/>
<name>Q8FRC3_COREF</name>
<dbReference type="RefSeq" id="WP_006769475.1">
    <property type="nucleotide sequence ID" value="NC_004369.1"/>
</dbReference>
<accession>Q8FRC3</accession>
<proteinExistence type="predicted"/>
<sequence length="206" mass="22733">MDDQLLTMFSHSLFDLESYSPLLDELLFPRQPAAGENAGKAVAVKGSKVPLSTSILDLKIECEVLLARWCSTVSQFADVGQPPGDRAIHVRAAWLQQQLFVIDEMPWGEMCAEEVIASSRLVRDVVVDPREWDDPKPIEIGSCREIVSWARHLGAQVSRSTVQRWIDRGEIPSEIAPDGRVLISLANVLDHARAGLLESGPPRAVS</sequence>
<dbReference type="Proteomes" id="UP000001409">
    <property type="component" value="Chromosome"/>
</dbReference>
<protein>
    <recommendedName>
        <fullName evidence="3">Helix-turn-helix domain-containing protein</fullName>
    </recommendedName>
</protein>
<dbReference type="EMBL" id="BA000035">
    <property type="protein sequence ID" value="BAC17648.1"/>
    <property type="molecule type" value="Genomic_DNA"/>
</dbReference>
<evidence type="ECO:0000313" key="1">
    <source>
        <dbReference type="EMBL" id="BAC17648.1"/>
    </source>
</evidence>
<dbReference type="KEGG" id="cef:CE0838"/>
<dbReference type="eggNOG" id="ENOG5030R5B">
    <property type="taxonomic scope" value="Bacteria"/>
</dbReference>
<dbReference type="AlphaFoldDB" id="Q8FRC3"/>